<gene>
    <name evidence="3" type="ORF">IXB50_17720</name>
</gene>
<dbReference type="SUPFAM" id="SSF52540">
    <property type="entry name" value="P-loop containing nucleoside triphosphate hydrolases"/>
    <property type="match status" value="1"/>
</dbReference>
<dbReference type="Gene3D" id="3.40.50.300">
    <property type="entry name" value="P-loop containing nucleotide triphosphate hydrolases"/>
    <property type="match status" value="1"/>
</dbReference>
<dbReference type="PANTHER" id="PTHR46844:SF1">
    <property type="entry name" value="SLR5058 PROTEIN"/>
    <property type="match status" value="1"/>
</dbReference>
<evidence type="ECO:0000313" key="4">
    <source>
        <dbReference type="Proteomes" id="UP000717364"/>
    </source>
</evidence>
<dbReference type="Pfam" id="PF05729">
    <property type="entry name" value="NACHT"/>
    <property type="match status" value="1"/>
</dbReference>
<reference evidence="3" key="2">
    <citation type="journal article" date="2021" name="Mar. Drugs">
        <title>Genome Reduction and Secondary Metabolism of the Marine Sponge-Associated Cyanobacterium Leptothoe.</title>
        <authorList>
            <person name="Konstantinou D."/>
            <person name="Popin R.V."/>
            <person name="Fewer D.P."/>
            <person name="Sivonen K."/>
            <person name="Gkelis S."/>
        </authorList>
    </citation>
    <scope>NUCLEOTIDE SEQUENCE</scope>
    <source>
        <strain evidence="3">TAU-MAC 1115</strain>
    </source>
</reference>
<feature type="domain" description="NACHT conflict system C-terminal helical" evidence="2">
    <location>
        <begin position="614"/>
        <end position="701"/>
    </location>
</feature>
<comment type="caution">
    <text evidence="3">The sequence shown here is derived from an EMBL/GenBank/DDBJ whole genome shotgun (WGS) entry which is preliminary data.</text>
</comment>
<dbReference type="InterPro" id="IPR007111">
    <property type="entry name" value="NACHT_NTPase"/>
</dbReference>
<dbReference type="Proteomes" id="UP000717364">
    <property type="component" value="Unassembled WGS sequence"/>
</dbReference>
<evidence type="ECO:0000259" key="2">
    <source>
        <dbReference type="Pfam" id="PF22727"/>
    </source>
</evidence>
<dbReference type="RefSeq" id="WP_215610334.1">
    <property type="nucleotide sequence ID" value="NZ_JADOES010000042.1"/>
</dbReference>
<proteinExistence type="predicted"/>
<evidence type="ECO:0000313" key="3">
    <source>
        <dbReference type="EMBL" id="MBT9317266.1"/>
    </source>
</evidence>
<reference evidence="3" key="1">
    <citation type="submission" date="2020-11" db="EMBL/GenBank/DDBJ databases">
        <authorList>
            <person name="Konstantinou D."/>
            <person name="Gkelis S."/>
            <person name="Popin R."/>
            <person name="Fewer D."/>
            <person name="Sivonen K."/>
        </authorList>
    </citation>
    <scope>NUCLEOTIDE SEQUENCE</scope>
    <source>
        <strain evidence="3">TAU-MAC 1115</strain>
    </source>
</reference>
<dbReference type="EMBL" id="JADOES010000042">
    <property type="protein sequence ID" value="MBT9317266.1"/>
    <property type="molecule type" value="Genomic_DNA"/>
</dbReference>
<protein>
    <submittedName>
        <fullName evidence="3">NACHT domain-containing protein</fullName>
    </submittedName>
</protein>
<evidence type="ECO:0000259" key="1">
    <source>
        <dbReference type="Pfam" id="PF05729"/>
    </source>
</evidence>
<dbReference type="Pfam" id="PF22727">
    <property type="entry name" value="NCH2"/>
    <property type="match status" value="1"/>
</dbReference>
<keyword evidence="4" id="KW-1185">Reference proteome</keyword>
<dbReference type="PANTHER" id="PTHR46844">
    <property type="entry name" value="SLR5058 PROTEIN"/>
    <property type="match status" value="1"/>
</dbReference>
<name>A0A947DHW6_9CYAN</name>
<dbReference type="AlphaFoldDB" id="A0A947DHW6"/>
<accession>A0A947DHW6</accession>
<sequence>MIDPLTQSVLISLVAPIYESAIGPGKNVFSWFNRKIQYERNLEISVHEYEERYKTRHGKLKLLGMTEPRDIESVFTNIKLGRSKSRQFKSIQTLEESHRQGRRRKFDTVNPPEKEAFDIVNQEKFLMILGGPGAGKSTFLRRIGLEALKPKHGKLDNPCIPVFIELKQFTENNINLENKISEEFEICGFPEAERFTSNALSQGKLLILLDALDEVPTSNLYDVLVHIKNFVDKYNNNRFIASCRSAAYYNSYLNFSDFSMTEFDDSQIEFFLHKWFQEECDKTDKIAQKCWEILQKPENSGAKELAHTPLLLTLLCFVYAGSQNLPKNRASLYDEALDLLMNKWLVEKRVQRNPIYQDLNPPIEKAMLSEIAYKGFEEDRFFFSEREVVDRITAFLRENLNAPKHLDGEKILNSIEIQQGILVKRAHNIHSFSHSSFQEYLTAQYIDDHRQIKNIVSKHLTDSRWGDVFLLVAGLMRAGADELLLSMEKESQNFMANPKLFSLLNWADRATVEWHQSFNPIAKRAVALGIVCSLIYAHKHRFEPLHEISIGLKSCGRLTSRLDRELYHKFIRIWQVICTGANIRAFKNYRKRIRFLDAKFKEIQGFQNINFSILKANLENLKPRVEVSHEASPAYNELAISVWQNWLKAFDIDIESIDLSPAEIQLFNQYLATNLLMLKCQKASVRVSHYTWRTIETRMLRAN</sequence>
<dbReference type="InterPro" id="IPR054501">
    <property type="entry name" value="NCH2"/>
</dbReference>
<dbReference type="InterPro" id="IPR027417">
    <property type="entry name" value="P-loop_NTPase"/>
</dbReference>
<organism evidence="3 4">
    <name type="scientific">Leptothoe spongobia TAU-MAC 1115</name>
    <dbReference type="NCBI Taxonomy" id="1967444"/>
    <lineage>
        <taxon>Bacteria</taxon>
        <taxon>Bacillati</taxon>
        <taxon>Cyanobacteriota</taxon>
        <taxon>Cyanophyceae</taxon>
        <taxon>Nodosilineales</taxon>
        <taxon>Cymatolegaceae</taxon>
        <taxon>Leptothoe</taxon>
        <taxon>Leptothoe spongobia</taxon>
    </lineage>
</organism>
<feature type="domain" description="NACHT" evidence="1">
    <location>
        <begin position="126"/>
        <end position="279"/>
    </location>
</feature>